<evidence type="ECO:0000313" key="1">
    <source>
        <dbReference type="EMBL" id="CAH0481752.1"/>
    </source>
</evidence>
<sequence length="76" mass="8730">MEFDKFDGKEGDNLMLWFRHIEPAVFIADITYEPYRVGFATGKFCGSTKQWPFTCGASLQDAFPAWADLKVQMTQQ</sequence>
<accession>A0AAU9LC12</accession>
<dbReference type="EMBL" id="CAKKTJ010000330">
    <property type="protein sequence ID" value="CAH0481752.1"/>
    <property type="molecule type" value="Genomic_DNA"/>
</dbReference>
<protein>
    <submittedName>
        <fullName evidence="1">Uncharacterized protein</fullName>
    </submittedName>
</protein>
<proteinExistence type="predicted"/>
<evidence type="ECO:0000313" key="2">
    <source>
        <dbReference type="Proteomes" id="UP001160483"/>
    </source>
</evidence>
<comment type="caution">
    <text evidence="1">The sequence shown here is derived from an EMBL/GenBank/DDBJ whole genome shotgun (WGS) entry which is preliminary data.</text>
</comment>
<reference evidence="1" key="1">
    <citation type="submission" date="2021-11" db="EMBL/GenBank/DDBJ databases">
        <authorList>
            <person name="Islam A."/>
            <person name="Islam S."/>
            <person name="Flora M.S."/>
            <person name="Rahman M."/>
            <person name="Ziaur R.M."/>
            <person name="Epstein J.H."/>
            <person name="Hassan M."/>
            <person name="Klassen M."/>
            <person name="Woodard K."/>
            <person name="Webb A."/>
            <person name="Webby R.J."/>
            <person name="El Zowalaty M.E."/>
        </authorList>
    </citation>
    <scope>NUCLEOTIDE SEQUENCE</scope>
    <source>
        <strain evidence="1">Pbs3</strain>
    </source>
</reference>
<organism evidence="1 2">
    <name type="scientific">Peronospora belbahrii</name>
    <dbReference type="NCBI Taxonomy" id="622444"/>
    <lineage>
        <taxon>Eukaryota</taxon>
        <taxon>Sar</taxon>
        <taxon>Stramenopiles</taxon>
        <taxon>Oomycota</taxon>
        <taxon>Peronosporomycetes</taxon>
        <taxon>Peronosporales</taxon>
        <taxon>Peronosporaceae</taxon>
        <taxon>Peronospora</taxon>
    </lineage>
</organism>
<gene>
    <name evidence="1" type="ORF">PBS003_LOCUS8357</name>
</gene>
<dbReference type="AlphaFoldDB" id="A0AAU9LC12"/>
<dbReference type="Proteomes" id="UP001160483">
    <property type="component" value="Unassembled WGS sequence"/>
</dbReference>
<name>A0AAU9LC12_9STRA</name>